<evidence type="ECO:0000259" key="4">
    <source>
        <dbReference type="Pfam" id="PF21254"/>
    </source>
</evidence>
<evidence type="ECO:0000313" key="6">
    <source>
        <dbReference type="Proteomes" id="UP000565468"/>
    </source>
</evidence>
<gene>
    <name evidence="5" type="ORF">HII30_12205</name>
</gene>
<dbReference type="CDD" id="cd01821">
    <property type="entry name" value="Rhamnogalacturan_acetylesterase_like"/>
    <property type="match status" value="1"/>
</dbReference>
<dbReference type="Pfam" id="PF13472">
    <property type="entry name" value="Lipase_GDSL_2"/>
    <property type="match status" value="1"/>
</dbReference>
<protein>
    <submittedName>
        <fullName evidence="5">GDSL family lipase</fullName>
    </submittedName>
</protein>
<dbReference type="SUPFAM" id="SSF49785">
    <property type="entry name" value="Galactose-binding domain-like"/>
    <property type="match status" value="1"/>
</dbReference>
<dbReference type="AlphaFoldDB" id="A0A848M766"/>
<evidence type="ECO:0000259" key="3">
    <source>
        <dbReference type="Pfam" id="PF13472"/>
    </source>
</evidence>
<accession>A0A848M766</accession>
<comment type="caution">
    <text evidence="5">The sequence shown here is derived from an EMBL/GenBank/DDBJ whole genome shotgun (WGS) entry which is preliminary data.</text>
</comment>
<dbReference type="PANTHER" id="PTHR43695:SF1">
    <property type="entry name" value="RHAMNOGALACTURONAN ACETYLESTERASE"/>
    <property type="match status" value="1"/>
</dbReference>
<name>A0A848M766_PAELE</name>
<dbReference type="Pfam" id="PF21254">
    <property type="entry name" value="AGA-YXIM_GBD"/>
    <property type="match status" value="1"/>
</dbReference>
<dbReference type="InterPro" id="IPR036514">
    <property type="entry name" value="SGNH_hydro_sf"/>
</dbReference>
<dbReference type="SUPFAM" id="SSF52266">
    <property type="entry name" value="SGNH hydrolase"/>
    <property type="match status" value="1"/>
</dbReference>
<evidence type="ECO:0000256" key="2">
    <source>
        <dbReference type="ARBA" id="ARBA00022801"/>
    </source>
</evidence>
<feature type="domain" description="SGNH hydrolase-type esterase" evidence="3">
    <location>
        <begin position="152"/>
        <end position="330"/>
    </location>
</feature>
<dbReference type="GO" id="GO:0016787">
    <property type="term" value="F:hydrolase activity"/>
    <property type="evidence" value="ECO:0007669"/>
    <property type="project" value="UniProtKB-KW"/>
</dbReference>
<dbReference type="Proteomes" id="UP000565468">
    <property type="component" value="Unassembled WGS sequence"/>
</dbReference>
<dbReference type="InterPro" id="IPR013830">
    <property type="entry name" value="SGNH_hydro"/>
</dbReference>
<evidence type="ECO:0000256" key="1">
    <source>
        <dbReference type="ARBA" id="ARBA00008668"/>
    </source>
</evidence>
<reference evidence="5 6" key="1">
    <citation type="submission" date="2020-04" db="EMBL/GenBank/DDBJ databases">
        <title>Paenibacillus algicola sp. nov., a novel marine bacterium producing alginate lyase.</title>
        <authorList>
            <person name="Huang H."/>
        </authorList>
    </citation>
    <scope>NUCLEOTIDE SEQUENCE [LARGE SCALE GENOMIC DNA]</scope>
    <source>
        <strain evidence="5 6">L7-75</strain>
    </source>
</reference>
<dbReference type="EMBL" id="JABBPN010000010">
    <property type="protein sequence ID" value="NMO96535.1"/>
    <property type="molecule type" value="Genomic_DNA"/>
</dbReference>
<dbReference type="InterPro" id="IPR049033">
    <property type="entry name" value="AGA-YXIM_GBD"/>
</dbReference>
<organism evidence="5 6">
    <name type="scientific">Paenibacillus lemnae</name>
    <dbReference type="NCBI Taxonomy" id="1330551"/>
    <lineage>
        <taxon>Bacteria</taxon>
        <taxon>Bacillati</taxon>
        <taxon>Bacillota</taxon>
        <taxon>Bacilli</taxon>
        <taxon>Bacillales</taxon>
        <taxon>Paenibacillaceae</taxon>
        <taxon>Paenibacillus</taxon>
    </lineage>
</organism>
<comment type="similarity">
    <text evidence="1">Belongs to the 'GDSL' lipolytic enzyme family.</text>
</comment>
<dbReference type="InterPro" id="IPR037459">
    <property type="entry name" value="RhgT-like"/>
</dbReference>
<feature type="domain" description="Beta-agarase/YXIM esterase-like galactose-binding" evidence="4">
    <location>
        <begin position="5"/>
        <end position="125"/>
    </location>
</feature>
<sequence length="368" mass="41219">MKTAFQFDFGTGPAVQGYTKVGAEDWYSSERGYGFDVTSELTALDRDEAGELKRDFCIPYGATFRLDLPDGLYRVELWMGDRITETETTVKGPENQMLLHRVKTRAGQFVKHNFSIMVQGGQLKLDFSGLAPRLNAMNVAPTDETAIVFIAGDSTAANQSPDGYPYAGWGQMFSSFLKGDAATVNRARSGRSSKSYIEEKELQRIWDQARSGDYLLIQFGHNDQKQDTKRHTDPSTTYKQYLSEYVEGARNLGMTPVLITSVQRRFFHSDGSLKDTHGAYLDAVRELAAEKNVPLVDLADKSARLYTELGMEGSKSLFMWGAPGEFIHFSEGIQDNTHFQEYGALKIAELVVEGLKELSLQPLTLFFR</sequence>
<dbReference type="Gene3D" id="2.60.120.430">
    <property type="entry name" value="Galactose-binding lectin"/>
    <property type="match status" value="1"/>
</dbReference>
<dbReference type="Gene3D" id="3.40.50.1110">
    <property type="entry name" value="SGNH hydrolase"/>
    <property type="match status" value="1"/>
</dbReference>
<evidence type="ECO:0000313" key="5">
    <source>
        <dbReference type="EMBL" id="NMO96535.1"/>
    </source>
</evidence>
<keyword evidence="2" id="KW-0378">Hydrolase</keyword>
<proteinExistence type="inferred from homology"/>
<dbReference type="PANTHER" id="PTHR43695">
    <property type="entry name" value="PUTATIVE (AFU_ORTHOLOGUE AFUA_2G17250)-RELATED"/>
    <property type="match status" value="1"/>
</dbReference>
<keyword evidence="6" id="KW-1185">Reference proteome</keyword>
<dbReference type="InterPro" id="IPR008979">
    <property type="entry name" value="Galactose-bd-like_sf"/>
</dbReference>